<protein>
    <submittedName>
        <fullName evidence="4">Leucine-rich repeat protein</fullName>
    </submittedName>
</protein>
<evidence type="ECO:0000256" key="3">
    <source>
        <dbReference type="ARBA" id="ARBA00022737"/>
    </source>
</evidence>
<dbReference type="GO" id="GO:0005096">
    <property type="term" value="F:GTPase activator activity"/>
    <property type="evidence" value="ECO:0007669"/>
    <property type="project" value="UniProtKB-KW"/>
</dbReference>
<dbReference type="Proteomes" id="UP001153069">
    <property type="component" value="Unassembled WGS sequence"/>
</dbReference>
<dbReference type="OrthoDB" id="120976at2759"/>
<dbReference type="AlphaFoldDB" id="A0A9N8DU46"/>
<dbReference type="PANTHER" id="PTHR24113:SF12">
    <property type="entry name" value="RAN GTPASE-ACTIVATING PROTEIN 1"/>
    <property type="match status" value="1"/>
</dbReference>
<gene>
    <name evidence="4" type="ORF">SEMRO_353_G124390.1</name>
</gene>
<dbReference type="PANTHER" id="PTHR24113">
    <property type="entry name" value="RAN GTPASE-ACTIVATING PROTEIN 1"/>
    <property type="match status" value="1"/>
</dbReference>
<evidence type="ECO:0000313" key="5">
    <source>
        <dbReference type="Proteomes" id="UP001153069"/>
    </source>
</evidence>
<organism evidence="4 5">
    <name type="scientific">Seminavis robusta</name>
    <dbReference type="NCBI Taxonomy" id="568900"/>
    <lineage>
        <taxon>Eukaryota</taxon>
        <taxon>Sar</taxon>
        <taxon>Stramenopiles</taxon>
        <taxon>Ochrophyta</taxon>
        <taxon>Bacillariophyta</taxon>
        <taxon>Bacillariophyceae</taxon>
        <taxon>Bacillariophycidae</taxon>
        <taxon>Naviculales</taxon>
        <taxon>Naviculaceae</taxon>
        <taxon>Seminavis</taxon>
    </lineage>
</organism>
<dbReference type="GO" id="GO:0048471">
    <property type="term" value="C:perinuclear region of cytoplasm"/>
    <property type="evidence" value="ECO:0007669"/>
    <property type="project" value="TreeGrafter"/>
</dbReference>
<keyword evidence="2" id="KW-0433">Leucine-rich repeat</keyword>
<dbReference type="EMBL" id="CAICTM010000352">
    <property type="protein sequence ID" value="CAB9508584.1"/>
    <property type="molecule type" value="Genomic_DNA"/>
</dbReference>
<sequence>MSYKELSLMLQVHKRSLKGLVLDTAVDNSGALTIANTVGRNNNLKALCLGTFDCRDETRRDGLLSLISQVLRTPNLSHDKSSSTSLEYLSLVCQELDDDGVHQIAKVLAQSRLRELMLFLDNANDTSISSRGVSAFANLLQASDTIEEMSVICNIIDDDGLVSIASVLERSNRTLKTLRLQCTKPPRVTSKGYHSVVQMLKRNTVVEVFELSRSEDSSQDDSLIEVDAPSEMLSSEDFRLEFQREIDFYLRLNQAGIRNLQLPDFAPSQFLGKLVTLQDDLDALFYMLSANPSFVACGVKDTSP</sequence>
<dbReference type="Gene3D" id="3.80.10.10">
    <property type="entry name" value="Ribonuclease Inhibitor"/>
    <property type="match status" value="1"/>
</dbReference>
<comment type="caution">
    <text evidence="4">The sequence shown here is derived from an EMBL/GenBank/DDBJ whole genome shotgun (WGS) entry which is preliminary data.</text>
</comment>
<reference evidence="4" key="1">
    <citation type="submission" date="2020-06" db="EMBL/GenBank/DDBJ databases">
        <authorList>
            <consortium name="Plant Systems Biology data submission"/>
        </authorList>
    </citation>
    <scope>NUCLEOTIDE SEQUENCE</scope>
    <source>
        <strain evidence="4">D6</strain>
    </source>
</reference>
<evidence type="ECO:0000256" key="2">
    <source>
        <dbReference type="ARBA" id="ARBA00022614"/>
    </source>
</evidence>
<dbReference type="GO" id="GO:0005829">
    <property type="term" value="C:cytosol"/>
    <property type="evidence" value="ECO:0007669"/>
    <property type="project" value="TreeGrafter"/>
</dbReference>
<name>A0A9N8DU46_9STRA</name>
<dbReference type="InterPro" id="IPR027038">
    <property type="entry name" value="RanGap"/>
</dbReference>
<dbReference type="SUPFAM" id="SSF52047">
    <property type="entry name" value="RNI-like"/>
    <property type="match status" value="1"/>
</dbReference>
<keyword evidence="5" id="KW-1185">Reference proteome</keyword>
<keyword evidence="1" id="KW-0343">GTPase activation</keyword>
<dbReference type="GO" id="GO:0005634">
    <property type="term" value="C:nucleus"/>
    <property type="evidence" value="ECO:0007669"/>
    <property type="project" value="TreeGrafter"/>
</dbReference>
<dbReference type="GO" id="GO:0031267">
    <property type="term" value="F:small GTPase binding"/>
    <property type="evidence" value="ECO:0007669"/>
    <property type="project" value="TreeGrafter"/>
</dbReference>
<evidence type="ECO:0000256" key="1">
    <source>
        <dbReference type="ARBA" id="ARBA00022468"/>
    </source>
</evidence>
<dbReference type="GO" id="GO:0006913">
    <property type="term" value="P:nucleocytoplasmic transport"/>
    <property type="evidence" value="ECO:0007669"/>
    <property type="project" value="TreeGrafter"/>
</dbReference>
<evidence type="ECO:0000313" key="4">
    <source>
        <dbReference type="EMBL" id="CAB9508584.1"/>
    </source>
</evidence>
<keyword evidence="3" id="KW-0677">Repeat</keyword>
<accession>A0A9N8DU46</accession>
<proteinExistence type="predicted"/>
<dbReference type="InterPro" id="IPR032675">
    <property type="entry name" value="LRR_dom_sf"/>
</dbReference>